<dbReference type="Proteomes" id="UP000321299">
    <property type="component" value="Chromosome"/>
</dbReference>
<evidence type="ECO:0000313" key="1">
    <source>
        <dbReference type="EMBL" id="EFM1447395.1"/>
    </source>
</evidence>
<gene>
    <name evidence="4" type="ORF">FKO60_01235</name>
    <name evidence="2" type="ORF">FTV93_02855</name>
    <name evidence="1" type="ORF">HEP34_003781</name>
    <name evidence="3" type="ORF">NCTC7927_02222</name>
</gene>
<proteinExistence type="predicted"/>
<dbReference type="Proteomes" id="UP000324120">
    <property type="component" value="Unassembled WGS sequence"/>
</dbReference>
<sequence length="153" mass="16471">MATTLTSECNLLAVPFSAATDFTDLAEYCDRVATTLIECCDPALKTALCGRLNTCLALLRPTLNEPIPPHLIDGFITNDLPDVSPGFEPDAGSLCDYCLALTQILNGHVLLPETETTLTGLLCELVWYFAANLNAPRWICTADGIQVIDGRPA</sequence>
<evidence type="ECO:0000313" key="4">
    <source>
        <dbReference type="EMBL" id="TZE51842.1"/>
    </source>
</evidence>
<dbReference type="EMBL" id="UGAK01000003">
    <property type="protein sequence ID" value="STF93451.1"/>
    <property type="molecule type" value="Genomic_DNA"/>
</dbReference>
<evidence type="ECO:0000313" key="8">
    <source>
        <dbReference type="Proteomes" id="UP000519182"/>
    </source>
</evidence>
<reference evidence="4 7" key="2">
    <citation type="submission" date="2019-06" db="EMBL/GenBank/DDBJ databases">
        <title>The presence and diversity of blaCTX-M among Escherichia coli from urban wastewater and feedlot cattle, in Alberta, Canada.</title>
        <authorList>
            <person name="Cormier A.C."/>
            <person name="Chalmer G."/>
            <person name="Cook S.R."/>
            <person name="Zaheer R."/>
            <person name="Hannon S.J."/>
            <person name="Booker C.W."/>
            <person name="Read R."/>
            <person name="Gow S.P."/>
            <person name="Mcallister T.A."/>
            <person name="Boerlin P."/>
        </authorList>
    </citation>
    <scope>NUCLEOTIDE SEQUENCE [LARGE SCALE GENOMIC DNA]</scope>
    <source>
        <strain evidence="4 7">347</strain>
    </source>
</reference>
<dbReference type="Proteomes" id="UP000254043">
    <property type="component" value="Unassembled WGS sequence"/>
</dbReference>
<evidence type="ECO:0000313" key="5">
    <source>
        <dbReference type="Proteomes" id="UP000254043"/>
    </source>
</evidence>
<reference evidence="3 5" key="1">
    <citation type="submission" date="2018-06" db="EMBL/GenBank/DDBJ databases">
        <authorList>
            <consortium name="Pathogen Informatics"/>
            <person name="Doyle S."/>
        </authorList>
    </citation>
    <scope>NUCLEOTIDE SEQUENCE [LARGE SCALE GENOMIC DNA]</scope>
    <source>
        <strain evidence="3 5">NCTC7927</strain>
    </source>
</reference>
<evidence type="ECO:0000313" key="3">
    <source>
        <dbReference type="EMBL" id="STF93451.1"/>
    </source>
</evidence>
<dbReference type="EMBL" id="AATJYL010000038">
    <property type="protein sequence ID" value="EFM1447395.1"/>
    <property type="molecule type" value="Genomic_DNA"/>
</dbReference>
<dbReference type="Proteomes" id="UP000519182">
    <property type="component" value="Unassembled WGS sequence"/>
</dbReference>
<dbReference type="EMBL" id="CP042615">
    <property type="protein sequence ID" value="QED73369.1"/>
    <property type="molecule type" value="Genomic_DNA"/>
</dbReference>
<evidence type="ECO:0000313" key="2">
    <source>
        <dbReference type="EMBL" id="QED73369.1"/>
    </source>
</evidence>
<reference evidence="2 6" key="3">
    <citation type="submission" date="2019-08" db="EMBL/GenBank/DDBJ databases">
        <title>Plasmid- and chromosome-located mcr-3 in mcr-1-positive Escherichia coli from diseased swine, Taiwan.</title>
        <authorList>
            <person name="Hsu C.-Y."/>
            <person name="Huang W.-C."/>
            <person name="Lauderdale T.-L."/>
        </authorList>
    </citation>
    <scope>NUCLEOTIDE SEQUENCE [LARGE SCALE GENOMIC DNA]</scope>
    <source>
        <strain evidence="2 6">NCYU-26-73</strain>
    </source>
</reference>
<name>A0A271UEA2_ECOLX</name>
<dbReference type="EMBL" id="VHKY01000001">
    <property type="protein sequence ID" value="TZE51842.1"/>
    <property type="molecule type" value="Genomic_DNA"/>
</dbReference>
<organism evidence="1 8">
    <name type="scientific">Escherichia coli</name>
    <dbReference type="NCBI Taxonomy" id="562"/>
    <lineage>
        <taxon>Bacteria</taxon>
        <taxon>Pseudomonadati</taxon>
        <taxon>Pseudomonadota</taxon>
        <taxon>Gammaproteobacteria</taxon>
        <taxon>Enterobacterales</taxon>
        <taxon>Enterobacteriaceae</taxon>
        <taxon>Escherichia</taxon>
    </lineage>
</organism>
<dbReference type="AlphaFoldDB" id="A0A271UEA2"/>
<dbReference type="RefSeq" id="WP_001578541.1">
    <property type="nucleotide sequence ID" value="NZ_AP027432.1"/>
</dbReference>
<reference evidence="2 6" key="4">
    <citation type="submission" date="2019-08" db="EMBL/GenBank/DDBJ databases">
        <authorList>
            <person name="Chen F.-J."/>
            <person name="Wu H.-C."/>
            <person name="Liao Y.-C."/>
            <person name="Kuo S.-C."/>
        </authorList>
    </citation>
    <scope>NUCLEOTIDE SEQUENCE [LARGE SCALE GENOMIC DNA]</scope>
    <source>
        <strain evidence="2 6">NCYU-26-73</strain>
    </source>
</reference>
<protein>
    <submittedName>
        <fullName evidence="1">Uncharacterized protein</fullName>
    </submittedName>
</protein>
<accession>A0A271UEA2</accession>
<reference evidence="1 8" key="5">
    <citation type="submission" date="2020-04" db="EMBL/GenBank/DDBJ databases">
        <authorList>
            <consortium name="GenomeTrakr network: Whole genome sequencing for foodborne pathogen traceback"/>
        </authorList>
    </citation>
    <scope>NUCLEOTIDE SEQUENCE [LARGE SCALE GENOMIC DNA]</scope>
    <source>
        <strain evidence="1 8">PSU-2464</strain>
    </source>
</reference>
<evidence type="ECO:0000313" key="7">
    <source>
        <dbReference type="Proteomes" id="UP000324120"/>
    </source>
</evidence>
<evidence type="ECO:0000313" key="6">
    <source>
        <dbReference type="Proteomes" id="UP000321299"/>
    </source>
</evidence>